<evidence type="ECO:0000256" key="1">
    <source>
        <dbReference type="SAM" id="MobiDB-lite"/>
    </source>
</evidence>
<feature type="compositionally biased region" description="Gly residues" evidence="1">
    <location>
        <begin position="382"/>
        <end position="423"/>
    </location>
</feature>
<keyword evidence="3" id="KW-1185">Reference proteome</keyword>
<name>A0A0D0CL30_9AGAR</name>
<dbReference type="HOGENOM" id="CLU_020997_0_0_1"/>
<feature type="compositionally biased region" description="Basic and acidic residues" evidence="1">
    <location>
        <begin position="40"/>
        <end position="51"/>
    </location>
</feature>
<feature type="region of interest" description="Disordered" evidence="1">
    <location>
        <begin position="1"/>
        <end position="63"/>
    </location>
</feature>
<feature type="region of interest" description="Disordered" evidence="1">
    <location>
        <begin position="382"/>
        <end position="440"/>
    </location>
</feature>
<dbReference type="AlphaFoldDB" id="A0A0D0CL30"/>
<sequence length="763" mass="83676">MNVLKQTGRSVRRRGRKVVQSLKIGQSSPQKDASTQPRYSTEDSWRLRSDSPMEFSQPQPYSSVDALEQKPSFNQDTLQQQPLPTLDKLTLHLVHCIEFDESDLTDAQQKSKEQLRKWLLLHMDSETRNGETLQKLVEVLELYLINDKDPESSRMRRWTLNDLLGYLRSESQEDLEKVWSTCRQWQQEIMKRDLTGAVTQKQEKALNPSSTSSILYSVIHPRPATQWLVDNLTWVLEAEKLQIHIYSDVWVTEEGTLEPMVKLDGPRNSGVVKFADMLVQHCGFKVLLEFQDFQSDKDAGGEGNGSLTEDGDDDGYADKTGIHRNNNDNITGSENERGTDDRSAEAGARNVDADAGSADTGVGAGAGAGAGDTGLGGAGAEGTGGGAGDAGAGGQGGGTGGAGAGGAGEAEGGGEGGAGGGAAGRADGAGEAESTDNMPSVTTGINWKLLSTPPDPKKIWAFYTRIQFMFQKQVTETRTLGQHPEDYKASCAIEMNEDGRHWKLKTGLVDAWVKNARSFRVKSSHALINAPMQIQDGHNLGIAGTLSATPNLTVNAGTAHSTTTSTPQPFYTESVPSRNEHENLGRAFQVYRNSRHKVEGELGLEVIVNSAKDQIVSMKVETYWRLSPTRKTSNYIRKDPFKSLEGLFICHQLGIPNIFSFSSYTYENVEVILGTDSKPEVILPNQGAIQHDQTTGHSVHAGAITRTLPNLGDLFNLTKKILSLDMVLFQYRNGEVIWEEHPFDWVNIPKSEILLQQKSLFHF</sequence>
<protein>
    <submittedName>
        <fullName evidence="2">Uncharacterized protein</fullName>
    </submittedName>
</protein>
<proteinExistence type="predicted"/>
<evidence type="ECO:0000313" key="3">
    <source>
        <dbReference type="Proteomes" id="UP000053593"/>
    </source>
</evidence>
<reference evidence="2 3" key="1">
    <citation type="submission" date="2014-04" db="EMBL/GenBank/DDBJ databases">
        <title>Evolutionary Origins and Diversification of the Mycorrhizal Mutualists.</title>
        <authorList>
            <consortium name="DOE Joint Genome Institute"/>
            <consortium name="Mycorrhizal Genomics Consortium"/>
            <person name="Kohler A."/>
            <person name="Kuo A."/>
            <person name="Nagy L.G."/>
            <person name="Floudas D."/>
            <person name="Copeland A."/>
            <person name="Barry K.W."/>
            <person name="Cichocki N."/>
            <person name="Veneault-Fourrey C."/>
            <person name="LaButti K."/>
            <person name="Lindquist E.A."/>
            <person name="Lipzen A."/>
            <person name="Lundell T."/>
            <person name="Morin E."/>
            <person name="Murat C."/>
            <person name="Riley R."/>
            <person name="Ohm R."/>
            <person name="Sun H."/>
            <person name="Tunlid A."/>
            <person name="Henrissat B."/>
            <person name="Grigoriev I.V."/>
            <person name="Hibbett D.S."/>
            <person name="Martin F."/>
        </authorList>
    </citation>
    <scope>NUCLEOTIDE SEQUENCE [LARGE SCALE GENOMIC DNA]</scope>
    <source>
        <strain evidence="2 3">FD-317 M1</strain>
    </source>
</reference>
<feature type="compositionally biased region" description="Polar residues" evidence="1">
    <location>
        <begin position="323"/>
        <end position="333"/>
    </location>
</feature>
<feature type="compositionally biased region" description="Polar residues" evidence="1">
    <location>
        <begin position="23"/>
        <end position="39"/>
    </location>
</feature>
<dbReference type="EMBL" id="KN834780">
    <property type="protein sequence ID" value="KIK59227.1"/>
    <property type="molecule type" value="Genomic_DNA"/>
</dbReference>
<feature type="region of interest" description="Disordered" evidence="1">
    <location>
        <begin position="298"/>
        <end position="358"/>
    </location>
</feature>
<feature type="compositionally biased region" description="Basic and acidic residues" evidence="1">
    <location>
        <begin position="334"/>
        <end position="344"/>
    </location>
</feature>
<dbReference type="Proteomes" id="UP000053593">
    <property type="component" value="Unassembled WGS sequence"/>
</dbReference>
<evidence type="ECO:0000313" key="2">
    <source>
        <dbReference type="EMBL" id="KIK59227.1"/>
    </source>
</evidence>
<gene>
    <name evidence="2" type="ORF">GYMLUDRAFT_44611</name>
</gene>
<accession>A0A0D0CL30</accession>
<organism evidence="2 3">
    <name type="scientific">Collybiopsis luxurians FD-317 M1</name>
    <dbReference type="NCBI Taxonomy" id="944289"/>
    <lineage>
        <taxon>Eukaryota</taxon>
        <taxon>Fungi</taxon>
        <taxon>Dikarya</taxon>
        <taxon>Basidiomycota</taxon>
        <taxon>Agaricomycotina</taxon>
        <taxon>Agaricomycetes</taxon>
        <taxon>Agaricomycetidae</taxon>
        <taxon>Agaricales</taxon>
        <taxon>Marasmiineae</taxon>
        <taxon>Omphalotaceae</taxon>
        <taxon>Collybiopsis</taxon>
        <taxon>Collybiopsis luxurians</taxon>
    </lineage>
</organism>